<sequence length="783" mass="87332">MTYTNCCNLFIDISIDDRDTSSQSSINVSPDSPFYPWTSESHFLTALLFGSARLPFSDAQKKAVLHYTKALGGKNVPSLDAYKKSQERITKLVGAPTEQVTAKSGNIFYINDVGKAITKDYANPLTRYAMQDYPEDEGGGMSQVFGGEKLLLELPSPPAVRVGDTIFFVNELLQESSGEYFIPERFFLASYKSTSPATPVSCDPEPSSAKELYALGRVVERTSAGFIVQDDRVIVPTSSFSRSFEDISTSDGELECGLTESSAKFAELKPNPLREKAKGWMVYNVPLIIFMDDVSGNISKQWNKHHAIYMSNANLPREMLEKEFFVRFVTSSPHAALMELMAAMKKSICRATESGIVTWDCKGDEEVMLVPYGLFIAGDNPMQAEECSHGGLNCNYFCRTCDVGGTKDFKQSYEGYNTIFQSGTIRSPHETMETIKQQVKLAMVSGAADKIKTSVSSTGIRDSTSSAIVNTLVELGKRLRKRVAGTPASSESDIKAKLEKEFEDFMNNDSLEDVINPLLGMEGLNIHLDTPTEILHTVLLGVVKYFWGQTAFLLEKSKLLDMFQKRLESVNKDGLNAPCLNAEYICHYKGGLIGKHFKSLAQVMPFLIYDLVPKTVLDAWTTIGDLVVLIWHTKIESTEQYLAHLSRTINDFLNITAQCAPSILISKPKFHFLIHLPLYIRRFGPAIIFSTERYESFNHVFRLSCIYSNRQAPSRDTCIIFARQDVLKHIATGGYWHDESHHKWVQGGSAIANYLEEHPAQGRLLGLTTEKPSPAGEQSFNSF</sequence>
<keyword evidence="2" id="KW-1185">Reference proteome</keyword>
<dbReference type="Proteomes" id="UP000790377">
    <property type="component" value="Unassembled WGS sequence"/>
</dbReference>
<accession>A0ACB7ZSZ2</accession>
<comment type="caution">
    <text evidence="1">The sequence shown here is derived from an EMBL/GenBank/DDBJ whole genome shotgun (WGS) entry which is preliminary data.</text>
</comment>
<protein>
    <submittedName>
        <fullName evidence="1">Uncharacterized protein</fullName>
    </submittedName>
</protein>
<evidence type="ECO:0000313" key="1">
    <source>
        <dbReference type="EMBL" id="KAH7903987.1"/>
    </source>
</evidence>
<dbReference type="EMBL" id="MU268662">
    <property type="protein sequence ID" value="KAH7903987.1"/>
    <property type="molecule type" value="Genomic_DNA"/>
</dbReference>
<gene>
    <name evidence="1" type="ORF">BJ138DRAFT_1019772</name>
</gene>
<evidence type="ECO:0000313" key="2">
    <source>
        <dbReference type="Proteomes" id="UP000790377"/>
    </source>
</evidence>
<proteinExistence type="predicted"/>
<name>A0ACB7ZSZ2_9AGAM</name>
<reference evidence="1" key="1">
    <citation type="journal article" date="2021" name="New Phytol.">
        <title>Evolutionary innovations through gain and loss of genes in the ectomycorrhizal Boletales.</title>
        <authorList>
            <person name="Wu G."/>
            <person name="Miyauchi S."/>
            <person name="Morin E."/>
            <person name="Kuo A."/>
            <person name="Drula E."/>
            <person name="Varga T."/>
            <person name="Kohler A."/>
            <person name="Feng B."/>
            <person name="Cao Y."/>
            <person name="Lipzen A."/>
            <person name="Daum C."/>
            <person name="Hundley H."/>
            <person name="Pangilinan J."/>
            <person name="Johnson J."/>
            <person name="Barry K."/>
            <person name="LaButti K."/>
            <person name="Ng V."/>
            <person name="Ahrendt S."/>
            <person name="Min B."/>
            <person name="Choi I.G."/>
            <person name="Park H."/>
            <person name="Plett J.M."/>
            <person name="Magnuson J."/>
            <person name="Spatafora J.W."/>
            <person name="Nagy L.G."/>
            <person name="Henrissat B."/>
            <person name="Grigoriev I.V."/>
            <person name="Yang Z.L."/>
            <person name="Xu J."/>
            <person name="Martin F.M."/>
        </authorList>
    </citation>
    <scope>NUCLEOTIDE SEQUENCE</scope>
    <source>
        <strain evidence="1">ATCC 28755</strain>
    </source>
</reference>
<organism evidence="1 2">
    <name type="scientific">Hygrophoropsis aurantiaca</name>
    <dbReference type="NCBI Taxonomy" id="72124"/>
    <lineage>
        <taxon>Eukaryota</taxon>
        <taxon>Fungi</taxon>
        <taxon>Dikarya</taxon>
        <taxon>Basidiomycota</taxon>
        <taxon>Agaricomycotina</taxon>
        <taxon>Agaricomycetes</taxon>
        <taxon>Agaricomycetidae</taxon>
        <taxon>Boletales</taxon>
        <taxon>Coniophorineae</taxon>
        <taxon>Hygrophoropsidaceae</taxon>
        <taxon>Hygrophoropsis</taxon>
    </lineage>
</organism>